<evidence type="ECO:0000256" key="2">
    <source>
        <dbReference type="PIRSR" id="PIRSR001220-2"/>
    </source>
</evidence>
<feature type="domain" description="L-asparaginase N-terminal" evidence="3">
    <location>
        <begin position="3"/>
        <end position="154"/>
    </location>
</feature>
<dbReference type="OrthoDB" id="9788068at2"/>
<dbReference type="SUPFAM" id="SSF53774">
    <property type="entry name" value="Glutaminase/Asparaginase"/>
    <property type="match status" value="1"/>
</dbReference>
<dbReference type="HOGENOM" id="CLU_019134_4_2_6"/>
<organism evidence="4 5">
    <name type="scientific">Beggiatoa alba B18LD</name>
    <dbReference type="NCBI Taxonomy" id="395493"/>
    <lineage>
        <taxon>Bacteria</taxon>
        <taxon>Pseudomonadati</taxon>
        <taxon>Pseudomonadota</taxon>
        <taxon>Gammaproteobacteria</taxon>
        <taxon>Thiotrichales</taxon>
        <taxon>Thiotrichaceae</taxon>
        <taxon>Beggiatoa</taxon>
    </lineage>
</organism>
<feature type="binding site" evidence="2">
    <location>
        <position position="53"/>
    </location>
    <ligand>
        <name>substrate</name>
    </ligand>
</feature>
<name>I3CBV3_9GAMM</name>
<sequence length="162" mass="17972">MTIRLLVAGGTIDKQYDENTGNLIFSRTHIPALLAQGRCRVPLTVQSVFLKDSLEMTDADRALLCQHATQSVETRLIITHGTDTMVETARCLANCQLSKTIVLLGSMIPYRFKHSDSLFNLGCAIAAVQCLPTGVFITMNGQVFPWDKVVKNRQQGIFEWTA</sequence>
<dbReference type="GO" id="GO:0004067">
    <property type="term" value="F:asparaginase activity"/>
    <property type="evidence" value="ECO:0007669"/>
    <property type="project" value="UniProtKB-UniRule"/>
</dbReference>
<dbReference type="PIRSF" id="PIRSF001220">
    <property type="entry name" value="L-ASNase_gatD"/>
    <property type="match status" value="1"/>
</dbReference>
<feature type="binding site" evidence="2">
    <location>
        <begin position="82"/>
        <end position="83"/>
    </location>
    <ligand>
        <name>substrate</name>
    </ligand>
</feature>
<dbReference type="InterPro" id="IPR006034">
    <property type="entry name" value="Asparaginase/glutaminase-like"/>
</dbReference>
<dbReference type="eggNOG" id="COG0252">
    <property type="taxonomic scope" value="Bacteria"/>
</dbReference>
<dbReference type="GO" id="GO:0016740">
    <property type="term" value="F:transferase activity"/>
    <property type="evidence" value="ECO:0007669"/>
    <property type="project" value="UniProtKB-KW"/>
</dbReference>
<dbReference type="InterPro" id="IPR027474">
    <property type="entry name" value="L-asparaginase_N"/>
</dbReference>
<dbReference type="Gene3D" id="3.40.50.1170">
    <property type="entry name" value="L-asparaginase, N-terminal domain"/>
    <property type="match status" value="1"/>
</dbReference>
<dbReference type="PRINTS" id="PR00139">
    <property type="entry name" value="ASNGLNASE"/>
</dbReference>
<keyword evidence="4" id="KW-0808">Transferase</keyword>
<evidence type="ECO:0000313" key="5">
    <source>
        <dbReference type="Proteomes" id="UP000005744"/>
    </source>
</evidence>
<proteinExistence type="predicted"/>
<accession>I3CBV3</accession>
<evidence type="ECO:0000256" key="1">
    <source>
        <dbReference type="PIRSR" id="PIRSR001220-1"/>
    </source>
</evidence>
<dbReference type="RefSeq" id="WP_002682703.1">
    <property type="nucleotide sequence ID" value="NZ_JH600070.1"/>
</dbReference>
<dbReference type="PIRSF" id="PIRSF500176">
    <property type="entry name" value="L_ASNase"/>
    <property type="match status" value="1"/>
</dbReference>
<evidence type="ECO:0000259" key="3">
    <source>
        <dbReference type="Pfam" id="PF00710"/>
    </source>
</evidence>
<dbReference type="PANTHER" id="PTHR11707:SF28">
    <property type="entry name" value="60 KDA LYSOPHOSPHOLIPASE"/>
    <property type="match status" value="1"/>
</dbReference>
<protein>
    <submittedName>
        <fullName evidence="4">L-asparaginase/GlutRNAGln amidotransferase subunit D</fullName>
    </submittedName>
</protein>
<dbReference type="Proteomes" id="UP000005744">
    <property type="component" value="Unassembled WGS sequence"/>
</dbReference>
<keyword evidence="5" id="KW-1185">Reference proteome</keyword>
<reference evidence="4 5" key="1">
    <citation type="submission" date="2011-11" db="EMBL/GenBank/DDBJ databases">
        <title>Improved High-Quality Draft sequence of Beggiatoa alba B18lD.</title>
        <authorList>
            <consortium name="US DOE Joint Genome Institute"/>
            <person name="Lucas S."/>
            <person name="Han J."/>
            <person name="Lapidus A."/>
            <person name="Cheng J.-F."/>
            <person name="Goodwin L."/>
            <person name="Pitluck S."/>
            <person name="Peters L."/>
            <person name="Mikhailova N."/>
            <person name="Held B."/>
            <person name="Detter J.C."/>
            <person name="Han C."/>
            <person name="Tapia R."/>
            <person name="Land M."/>
            <person name="Hauser L."/>
            <person name="Kyrpides N."/>
            <person name="Ivanova N."/>
            <person name="Pagani I."/>
            <person name="Samuel K."/>
            <person name="Teske A."/>
            <person name="Mueller J."/>
            <person name="Woyke T."/>
        </authorList>
    </citation>
    <scope>NUCLEOTIDE SEQUENCE [LARGE SCALE GENOMIC DNA]</scope>
    <source>
        <strain evidence="4 5">B18LD</strain>
    </source>
</reference>
<dbReference type="PANTHER" id="PTHR11707">
    <property type="entry name" value="L-ASPARAGINASE"/>
    <property type="match status" value="1"/>
</dbReference>
<dbReference type="InterPro" id="IPR036152">
    <property type="entry name" value="Asp/glu_Ase-like_sf"/>
</dbReference>
<evidence type="ECO:0000313" key="4">
    <source>
        <dbReference type="EMBL" id="EIJ41096.1"/>
    </source>
</evidence>
<gene>
    <name evidence="4" type="ORF">BegalDRAFT_0173</name>
</gene>
<dbReference type="InterPro" id="IPR037152">
    <property type="entry name" value="L-asparaginase_N_sf"/>
</dbReference>
<dbReference type="Pfam" id="PF00710">
    <property type="entry name" value="Asparaginase"/>
    <property type="match status" value="1"/>
</dbReference>
<dbReference type="STRING" id="395493.BegalDRAFT_0173"/>
<feature type="active site" description="O-isoaspartyl threonine intermediate" evidence="1">
    <location>
        <position position="11"/>
    </location>
</feature>
<dbReference type="AlphaFoldDB" id="I3CBV3"/>
<dbReference type="EMBL" id="JH600070">
    <property type="protein sequence ID" value="EIJ41096.1"/>
    <property type="molecule type" value="Genomic_DNA"/>
</dbReference>
<dbReference type="PROSITE" id="PS51732">
    <property type="entry name" value="ASN_GLN_ASE_3"/>
    <property type="match status" value="1"/>
</dbReference>